<gene>
    <name evidence="1" type="ORF">EL17_15155</name>
</gene>
<dbReference type="STRING" id="1048983.EL17_15155"/>
<sequence length="94" mass="10170">MTHFQAIILSNIHNSSIAFNGDVVHQSGAAMEGLLALLHAYISHSQEICNLVTSDWVDEESQVRELERVLEEGKRLEGIAGKLGVGGGASDFNH</sequence>
<dbReference type="EMBL" id="JMIH01000023">
    <property type="protein sequence ID" value="KEO72954.1"/>
    <property type="molecule type" value="Genomic_DNA"/>
</dbReference>
<reference evidence="1 2" key="1">
    <citation type="submission" date="2014-04" db="EMBL/GenBank/DDBJ databases">
        <title>Characterization and application of a salt tolerant electro-active bacterium.</title>
        <authorList>
            <person name="Yang L."/>
            <person name="Wei S."/>
            <person name="Tay Q.X.M."/>
        </authorList>
    </citation>
    <scope>NUCLEOTIDE SEQUENCE [LARGE SCALE GENOMIC DNA]</scope>
    <source>
        <strain evidence="1 2">LY1</strain>
    </source>
</reference>
<accession>A0A074KVI3</accession>
<keyword evidence="2" id="KW-1185">Reference proteome</keyword>
<evidence type="ECO:0000313" key="2">
    <source>
        <dbReference type="Proteomes" id="UP000027821"/>
    </source>
</evidence>
<protein>
    <submittedName>
        <fullName evidence="1">Uncharacterized protein</fullName>
    </submittedName>
</protein>
<proteinExistence type="predicted"/>
<organism evidence="1 2">
    <name type="scientific">Anditalea andensis</name>
    <dbReference type="NCBI Taxonomy" id="1048983"/>
    <lineage>
        <taxon>Bacteria</taxon>
        <taxon>Pseudomonadati</taxon>
        <taxon>Bacteroidota</taxon>
        <taxon>Cytophagia</taxon>
        <taxon>Cytophagales</taxon>
        <taxon>Cytophagaceae</taxon>
        <taxon>Anditalea</taxon>
    </lineage>
</organism>
<dbReference type="Proteomes" id="UP000027821">
    <property type="component" value="Unassembled WGS sequence"/>
</dbReference>
<dbReference type="AlphaFoldDB" id="A0A074KVI3"/>
<comment type="caution">
    <text evidence="1">The sequence shown here is derived from an EMBL/GenBank/DDBJ whole genome shotgun (WGS) entry which is preliminary data.</text>
</comment>
<evidence type="ECO:0000313" key="1">
    <source>
        <dbReference type="EMBL" id="KEO72954.1"/>
    </source>
</evidence>
<name>A0A074KVI3_9BACT</name>
<dbReference type="RefSeq" id="WP_035076097.1">
    <property type="nucleotide sequence ID" value="NZ_JMIH01000023.1"/>
</dbReference>